<gene>
    <name evidence="4" type="ORF">H8E19_13210</name>
</gene>
<dbReference type="GO" id="GO:0018580">
    <property type="term" value="F:nitronate monooxygenase activity"/>
    <property type="evidence" value="ECO:0007669"/>
    <property type="project" value="InterPro"/>
</dbReference>
<dbReference type="AlphaFoldDB" id="A0A8J6T988"/>
<evidence type="ECO:0000256" key="1">
    <source>
        <dbReference type="ARBA" id="ARBA00022630"/>
    </source>
</evidence>
<keyword evidence="3" id="KW-0560">Oxidoreductase</keyword>
<dbReference type="InterPro" id="IPR004136">
    <property type="entry name" value="NMO"/>
</dbReference>
<reference evidence="4 5" key="1">
    <citation type="submission" date="2020-08" db="EMBL/GenBank/DDBJ databases">
        <title>Bridging the membrane lipid divide: bacteria of the FCB group superphylum have the potential to synthesize archaeal ether lipids.</title>
        <authorList>
            <person name="Villanueva L."/>
            <person name="Von Meijenfeldt F.A.B."/>
            <person name="Westbye A.B."/>
            <person name="Yadav S."/>
            <person name="Hopmans E.C."/>
            <person name="Dutilh B.E."/>
            <person name="Sinninghe Damste J.S."/>
        </authorList>
    </citation>
    <scope>NUCLEOTIDE SEQUENCE [LARGE SCALE GENOMIC DNA]</scope>
    <source>
        <strain evidence="4">NIOZ-UU27</strain>
    </source>
</reference>
<accession>A0A8J6T988</accession>
<keyword evidence="2" id="KW-0288">FMN</keyword>
<evidence type="ECO:0000256" key="3">
    <source>
        <dbReference type="ARBA" id="ARBA00023002"/>
    </source>
</evidence>
<evidence type="ECO:0000313" key="4">
    <source>
        <dbReference type="EMBL" id="MBC8178358.1"/>
    </source>
</evidence>
<protein>
    <submittedName>
        <fullName evidence="4">Nitronate monooxygenase</fullName>
    </submittedName>
</protein>
<evidence type="ECO:0000256" key="2">
    <source>
        <dbReference type="ARBA" id="ARBA00022643"/>
    </source>
</evidence>
<keyword evidence="4" id="KW-0503">Monooxygenase</keyword>
<organism evidence="4 5">
    <name type="scientific">Candidatus Desulfacyla euxinica</name>
    <dbReference type="NCBI Taxonomy" id="2841693"/>
    <lineage>
        <taxon>Bacteria</taxon>
        <taxon>Deltaproteobacteria</taxon>
        <taxon>Candidatus Desulfacyla</taxon>
    </lineage>
</organism>
<dbReference type="EMBL" id="JACNJD010000275">
    <property type="protein sequence ID" value="MBC8178358.1"/>
    <property type="molecule type" value="Genomic_DNA"/>
</dbReference>
<dbReference type="Gene3D" id="3.20.20.70">
    <property type="entry name" value="Aldolase class I"/>
    <property type="match status" value="1"/>
</dbReference>
<dbReference type="PANTHER" id="PTHR32332">
    <property type="entry name" value="2-NITROPROPANE DIOXYGENASE"/>
    <property type="match status" value="1"/>
</dbReference>
<proteinExistence type="predicted"/>
<evidence type="ECO:0000313" key="5">
    <source>
        <dbReference type="Proteomes" id="UP000650524"/>
    </source>
</evidence>
<dbReference type="PANTHER" id="PTHR32332:SF20">
    <property type="entry name" value="2-NITROPROPANE DIOXYGENASE-LIKE PROTEIN"/>
    <property type="match status" value="1"/>
</dbReference>
<comment type="caution">
    <text evidence="4">The sequence shown here is derived from an EMBL/GenBank/DDBJ whole genome shotgun (WGS) entry which is preliminary data.</text>
</comment>
<keyword evidence="1" id="KW-0285">Flavoprotein</keyword>
<dbReference type="SUPFAM" id="SSF51412">
    <property type="entry name" value="Inosine monophosphate dehydrogenase (IMPDH)"/>
    <property type="match status" value="1"/>
</dbReference>
<dbReference type="Pfam" id="PF03060">
    <property type="entry name" value="NMO"/>
    <property type="match status" value="1"/>
</dbReference>
<dbReference type="Proteomes" id="UP000650524">
    <property type="component" value="Unassembled WGS sequence"/>
</dbReference>
<dbReference type="CDD" id="cd04730">
    <property type="entry name" value="NPD_like"/>
    <property type="match status" value="1"/>
</dbReference>
<dbReference type="InterPro" id="IPR013785">
    <property type="entry name" value="Aldolase_TIM"/>
</dbReference>
<name>A0A8J6T988_9DELT</name>
<sequence>MKWKTRLTELLNCDYPILQAALSRIGNWKFAAAVSEAGAHGCLTAAVSMTPEKLREDIRRCKDATDKDFSVNITVGMCPHIDEMLDVVLDEEIEVIETAVFTADEYGKRIKDAGRKWIHKTATLKHALHAQKKGADALILVGLEGTALRIYSNFPR</sequence>